<dbReference type="InterPro" id="IPR001805">
    <property type="entry name" value="Adenokinase"/>
</dbReference>
<accession>W8BEC4</accession>
<comment type="cofactor">
    <cofactor evidence="10">
        <name>Mg(2+)</name>
        <dbReference type="ChEBI" id="CHEBI:18420"/>
    </cofactor>
    <text evidence="10">Binds 3 Mg(2+) ions per subunit.</text>
</comment>
<evidence type="ECO:0000256" key="8">
    <source>
        <dbReference type="ARBA" id="ARBA00022840"/>
    </source>
</evidence>
<dbReference type="InterPro" id="IPR029056">
    <property type="entry name" value="Ribokinase-like"/>
</dbReference>
<dbReference type="Pfam" id="PF00294">
    <property type="entry name" value="PfkB"/>
    <property type="match status" value="1"/>
</dbReference>
<evidence type="ECO:0000256" key="2">
    <source>
        <dbReference type="ARBA" id="ARBA00010688"/>
    </source>
</evidence>
<dbReference type="GO" id="GO:0006166">
    <property type="term" value="P:purine ribonucleoside salvage"/>
    <property type="evidence" value="ECO:0007669"/>
    <property type="project" value="UniProtKB-KW"/>
</dbReference>
<evidence type="ECO:0000256" key="3">
    <source>
        <dbReference type="ARBA" id="ARBA00012119"/>
    </source>
</evidence>
<feature type="active site" description="Proton acceptor" evidence="9">
    <location>
        <position position="214"/>
    </location>
</feature>
<organism evidence="12">
    <name type="scientific">Ceratitis capitata</name>
    <name type="common">Mediterranean fruit fly</name>
    <name type="synonym">Tephritis capitata</name>
    <dbReference type="NCBI Taxonomy" id="7213"/>
    <lineage>
        <taxon>Eukaryota</taxon>
        <taxon>Metazoa</taxon>
        <taxon>Ecdysozoa</taxon>
        <taxon>Arthropoda</taxon>
        <taxon>Hexapoda</taxon>
        <taxon>Insecta</taxon>
        <taxon>Pterygota</taxon>
        <taxon>Neoptera</taxon>
        <taxon>Endopterygota</taxon>
        <taxon>Diptera</taxon>
        <taxon>Brachycera</taxon>
        <taxon>Muscomorpha</taxon>
        <taxon>Tephritoidea</taxon>
        <taxon>Tephritidae</taxon>
        <taxon>Ceratitis</taxon>
        <taxon>Ceratitis</taxon>
    </lineage>
</organism>
<comment type="pathway">
    <text evidence="1 10">Purine metabolism; AMP biosynthesis via salvage pathway; AMP from adenosine: step 1/1.</text>
</comment>
<comment type="similarity">
    <text evidence="2 10">Belongs to the carbohydrate kinase PfkB family.</text>
</comment>
<keyword evidence="5 10" id="KW-0660">Purine salvage</keyword>
<dbReference type="GO" id="GO:0006144">
    <property type="term" value="P:purine nucleobase metabolic process"/>
    <property type="evidence" value="ECO:0007669"/>
    <property type="project" value="TreeGrafter"/>
</dbReference>
<evidence type="ECO:0000256" key="1">
    <source>
        <dbReference type="ARBA" id="ARBA00004801"/>
    </source>
</evidence>
<gene>
    <name evidence="12" type="primary">ADK</name>
</gene>
<dbReference type="GO" id="GO:0005634">
    <property type="term" value="C:nucleus"/>
    <property type="evidence" value="ECO:0007669"/>
    <property type="project" value="UniProtKB-SubCell"/>
</dbReference>
<keyword evidence="10" id="KW-0539">Nucleus</keyword>
<dbReference type="GO" id="GO:0005829">
    <property type="term" value="C:cytosol"/>
    <property type="evidence" value="ECO:0007669"/>
    <property type="project" value="TreeGrafter"/>
</dbReference>
<dbReference type="EMBL" id="GAMC01009553">
    <property type="protein sequence ID" value="JAB97002.1"/>
    <property type="molecule type" value="mRNA"/>
</dbReference>
<dbReference type="EC" id="2.7.1.20" evidence="3 10"/>
<dbReference type="Gene3D" id="3.40.1190.20">
    <property type="match status" value="1"/>
</dbReference>
<dbReference type="PANTHER" id="PTHR45769">
    <property type="entry name" value="ADENOSINE KINASE"/>
    <property type="match status" value="1"/>
</dbReference>
<name>W8BEC4_CERCA</name>
<comment type="subunit">
    <text evidence="10">Monomer.</text>
</comment>
<keyword evidence="10" id="KW-0460">Magnesium</keyword>
<dbReference type="UniPathway" id="UPA00588">
    <property type="reaction ID" value="UER00659"/>
</dbReference>
<dbReference type="OrthoDB" id="671595at2759"/>
<dbReference type="InterPro" id="IPR002173">
    <property type="entry name" value="Carboh/pur_kinase_PfkB_CS"/>
</dbReference>
<dbReference type="PROSITE" id="PS00584">
    <property type="entry name" value="PFKB_KINASES_2"/>
    <property type="match status" value="1"/>
</dbReference>
<comment type="catalytic activity">
    <reaction evidence="10">
        <text>adenosine + ATP = AMP + ADP + H(+)</text>
        <dbReference type="Rhea" id="RHEA:20824"/>
        <dbReference type="ChEBI" id="CHEBI:15378"/>
        <dbReference type="ChEBI" id="CHEBI:16335"/>
        <dbReference type="ChEBI" id="CHEBI:30616"/>
        <dbReference type="ChEBI" id="CHEBI:456215"/>
        <dbReference type="ChEBI" id="CHEBI:456216"/>
        <dbReference type="EC" id="2.7.1.20"/>
    </reaction>
</comment>
<keyword evidence="6 10" id="KW-0547">Nucleotide-binding</keyword>
<reference evidence="12" key="2">
    <citation type="journal article" date="2014" name="BMC Genomics">
        <title>A genomic perspective to assessing quality of mass-reared SIT flies used in Mediterranean fruit fly (Ceratitis capitata) eradication in California.</title>
        <authorList>
            <person name="Calla B."/>
            <person name="Hall B."/>
            <person name="Hou S."/>
            <person name="Geib S.M."/>
        </authorList>
    </citation>
    <scope>NUCLEOTIDE SEQUENCE</scope>
</reference>
<keyword evidence="4 10" id="KW-0808">Transferase</keyword>
<dbReference type="PANTHER" id="PTHR45769:SF5">
    <property type="entry name" value="ADENOSINE KINASE"/>
    <property type="match status" value="1"/>
</dbReference>
<evidence type="ECO:0000313" key="12">
    <source>
        <dbReference type="EMBL" id="JAB97002.1"/>
    </source>
</evidence>
<evidence type="ECO:0000259" key="11">
    <source>
        <dbReference type="Pfam" id="PF00294"/>
    </source>
</evidence>
<evidence type="ECO:0000256" key="9">
    <source>
        <dbReference type="PIRSR" id="PIRSR601805-1"/>
    </source>
</evidence>
<keyword evidence="7 10" id="KW-0418">Kinase</keyword>
<evidence type="ECO:0000256" key="4">
    <source>
        <dbReference type="ARBA" id="ARBA00022679"/>
    </source>
</evidence>
<reference evidence="12" key="1">
    <citation type="submission" date="2013-07" db="EMBL/GenBank/DDBJ databases">
        <authorList>
            <person name="Geib S."/>
        </authorList>
    </citation>
    <scope>NUCLEOTIDE SEQUENCE</scope>
</reference>
<proteinExistence type="evidence at transcript level"/>
<sequence length="269" mass="30300">MRRQGNCENISESTTLILFTQKELPTGECMAIINRDTQGEALYANIGASAKISMEHMKQAEQELHFLRPTERKQIIYLEGFILPRCKELCHYMVTHYLSGRRWLALNLSAEYIVRNNFHAIMKFACMAYFIFGNGREFCALADKMGFGRDIDKAIKMIFEQHAGPCIVIITNAERGLILVSNVEYGSAKPGKLIYRHCRVDRIDNVIDTTGAGDSFVAGFLHAFLNNYKLKDCVIVGTAVAAQVVTKIGCNLPSDFNVKSITDKMKKIK</sequence>
<protein>
    <recommendedName>
        <fullName evidence="3 10">Adenosine kinase</fullName>
        <shortName evidence="10">AK</shortName>
        <ecNumber evidence="3 10">2.7.1.20</ecNumber>
    </recommendedName>
    <alternativeName>
        <fullName evidence="10">Adenosine 5'-phosphotransferase</fullName>
    </alternativeName>
</protein>
<feature type="domain" description="Carbohydrate kinase PfkB" evidence="11">
    <location>
        <begin position="22"/>
        <end position="254"/>
    </location>
</feature>
<evidence type="ECO:0000256" key="10">
    <source>
        <dbReference type="RuleBase" id="RU368116"/>
    </source>
</evidence>
<evidence type="ECO:0000256" key="7">
    <source>
        <dbReference type="ARBA" id="ARBA00022777"/>
    </source>
</evidence>
<keyword evidence="8 10" id="KW-0067">ATP-binding</keyword>
<evidence type="ECO:0000256" key="6">
    <source>
        <dbReference type="ARBA" id="ARBA00022741"/>
    </source>
</evidence>
<dbReference type="SUPFAM" id="SSF53613">
    <property type="entry name" value="Ribokinase-like"/>
    <property type="match status" value="1"/>
</dbReference>
<dbReference type="GO" id="GO:0004001">
    <property type="term" value="F:adenosine kinase activity"/>
    <property type="evidence" value="ECO:0007669"/>
    <property type="project" value="UniProtKB-UniRule"/>
</dbReference>
<dbReference type="AlphaFoldDB" id="W8BEC4"/>
<dbReference type="InterPro" id="IPR011611">
    <property type="entry name" value="PfkB_dom"/>
</dbReference>
<dbReference type="GO" id="GO:0044209">
    <property type="term" value="P:AMP salvage"/>
    <property type="evidence" value="ECO:0007669"/>
    <property type="project" value="UniProtKB-UniRule"/>
</dbReference>
<comment type="function">
    <text evidence="10">ATP dependent phosphorylation of adenosine and other related nucleoside analogs to monophosphate derivatives.</text>
</comment>
<dbReference type="GO" id="GO:0005524">
    <property type="term" value="F:ATP binding"/>
    <property type="evidence" value="ECO:0007669"/>
    <property type="project" value="UniProtKB-UniRule"/>
</dbReference>
<evidence type="ECO:0000256" key="5">
    <source>
        <dbReference type="ARBA" id="ARBA00022726"/>
    </source>
</evidence>
<comment type="subcellular location">
    <subcellularLocation>
        <location evidence="10">Nucleus</location>
    </subcellularLocation>
</comment>